<feature type="domain" description="HAMP" evidence="7">
    <location>
        <begin position="179"/>
        <end position="231"/>
    </location>
</feature>
<dbReference type="EMBL" id="PTIY01000002">
    <property type="protein sequence ID" value="PPK73266.1"/>
    <property type="molecule type" value="Genomic_DNA"/>
</dbReference>
<dbReference type="PANTHER" id="PTHR24421">
    <property type="entry name" value="NITRATE/NITRITE SENSOR PROTEIN NARX-RELATED"/>
    <property type="match status" value="1"/>
</dbReference>
<dbReference type="Gene3D" id="6.10.340.10">
    <property type="match status" value="1"/>
</dbReference>
<reference evidence="8 9" key="1">
    <citation type="submission" date="2018-02" db="EMBL/GenBank/DDBJ databases">
        <title>Subsurface microbial communities from deep shales in Ohio and West Virginia, USA.</title>
        <authorList>
            <person name="Wrighton K."/>
        </authorList>
    </citation>
    <scope>NUCLEOTIDE SEQUENCE [LARGE SCALE GENOMIC DNA]</scope>
    <source>
        <strain evidence="8 9">OWC-G53F</strain>
    </source>
</reference>
<dbReference type="PROSITE" id="PS50885">
    <property type="entry name" value="HAMP"/>
    <property type="match status" value="1"/>
</dbReference>
<dbReference type="Pfam" id="PF07730">
    <property type="entry name" value="HisKA_3"/>
    <property type="match status" value="1"/>
</dbReference>
<evidence type="ECO:0000256" key="2">
    <source>
        <dbReference type="ARBA" id="ARBA00022553"/>
    </source>
</evidence>
<dbReference type="GO" id="GO:0000155">
    <property type="term" value="F:phosphorelay sensor kinase activity"/>
    <property type="evidence" value="ECO:0007669"/>
    <property type="project" value="InterPro"/>
</dbReference>
<dbReference type="InterPro" id="IPR003594">
    <property type="entry name" value="HATPase_dom"/>
</dbReference>
<keyword evidence="4 8" id="KW-0418">Kinase</keyword>
<name>A0A2S6H797_9GAMM</name>
<evidence type="ECO:0000256" key="6">
    <source>
        <dbReference type="SAM" id="Phobius"/>
    </source>
</evidence>
<evidence type="ECO:0000313" key="8">
    <source>
        <dbReference type="EMBL" id="PPK73266.1"/>
    </source>
</evidence>
<keyword evidence="6" id="KW-1133">Transmembrane helix</keyword>
<dbReference type="Pfam" id="PF02518">
    <property type="entry name" value="HATPase_c"/>
    <property type="match status" value="1"/>
</dbReference>
<keyword evidence="9" id="KW-1185">Reference proteome</keyword>
<dbReference type="CDD" id="cd16917">
    <property type="entry name" value="HATPase_UhpB-NarQ-NarX-like"/>
    <property type="match status" value="1"/>
</dbReference>
<dbReference type="SUPFAM" id="SSF55874">
    <property type="entry name" value="ATPase domain of HSP90 chaperone/DNA topoisomerase II/histidine kinase"/>
    <property type="match status" value="1"/>
</dbReference>
<dbReference type="InterPro" id="IPR011712">
    <property type="entry name" value="Sig_transdc_His_kin_sub3_dim/P"/>
</dbReference>
<evidence type="ECO:0000259" key="7">
    <source>
        <dbReference type="PROSITE" id="PS50885"/>
    </source>
</evidence>
<feature type="transmembrane region" description="Helical" evidence="6">
    <location>
        <begin position="6"/>
        <end position="28"/>
    </location>
</feature>
<dbReference type="OrthoDB" id="9797605at2"/>
<keyword evidence="3" id="KW-0808">Transferase</keyword>
<dbReference type="InterPro" id="IPR036890">
    <property type="entry name" value="HATPase_C_sf"/>
</dbReference>
<dbReference type="InterPro" id="IPR050482">
    <property type="entry name" value="Sensor_HK_TwoCompSys"/>
</dbReference>
<evidence type="ECO:0000256" key="5">
    <source>
        <dbReference type="ARBA" id="ARBA00023012"/>
    </source>
</evidence>
<comment type="caution">
    <text evidence="8">The sequence shown here is derived from an EMBL/GenBank/DDBJ whole genome shotgun (WGS) entry which is preliminary data.</text>
</comment>
<dbReference type="AlphaFoldDB" id="A0A2S6H797"/>
<protein>
    <submittedName>
        <fullName evidence="8">Histidine kinase</fullName>
    </submittedName>
</protein>
<evidence type="ECO:0000256" key="1">
    <source>
        <dbReference type="ARBA" id="ARBA00004370"/>
    </source>
</evidence>
<accession>A0A2S6H797</accession>
<dbReference type="GO" id="GO:0046983">
    <property type="term" value="F:protein dimerization activity"/>
    <property type="evidence" value="ECO:0007669"/>
    <property type="project" value="InterPro"/>
</dbReference>
<dbReference type="Gene3D" id="1.20.5.1930">
    <property type="match status" value="1"/>
</dbReference>
<dbReference type="RefSeq" id="WP_104422522.1">
    <property type="nucleotide sequence ID" value="NZ_PTIY01000002.1"/>
</dbReference>
<keyword evidence="6" id="KW-0472">Membrane</keyword>
<sequence>MNLQLHLLYRIAMVALLCLLVIASYSLYQSHRQAEQATKQMAEGLGRQLESQLMLIEAGIGRTNPFPDFELWKQNGSQPGICVAYAAAVSAASHSVCNGAKTVDADWPAGFETIYRRIFNPGRPALRSIMLRGRVYGSLTVTPSAELEIAEAWNKTRNLMTLSTVTVSAVCLLVYLSISRALKPAQTIVAGLEDMETGRLAYRLPPFELNEWQRIGSAINQLAASQQQLLEERQKLVVKSINVQEEERRYLARELHDEFGQCLAAINAVAASIKQTAAQQCPDLVDEADHISRITAHMLGSVRDLLGRLRPAEFDELGLAASLNSLVAGWNGRGGGKTRYRLSIDGNCAALPEAQAVTLFRITQECLTNISKHAAASGVGIGVTISPEAAVLTVKDDGIATELPFTDTGGIGLLGIRERAAALHGRLNLAIAEPHGLIVEVRLPMTEASI</sequence>
<dbReference type="Gene3D" id="3.30.565.10">
    <property type="entry name" value="Histidine kinase-like ATPase, C-terminal domain"/>
    <property type="match status" value="1"/>
</dbReference>
<keyword evidence="2" id="KW-0597">Phosphoprotein</keyword>
<dbReference type="InterPro" id="IPR003660">
    <property type="entry name" value="HAMP_dom"/>
</dbReference>
<keyword evidence="5" id="KW-0902">Two-component regulatory system</keyword>
<evidence type="ECO:0000256" key="3">
    <source>
        <dbReference type="ARBA" id="ARBA00022679"/>
    </source>
</evidence>
<organism evidence="8 9">
    <name type="scientific">Methylobacter tundripaludum</name>
    <dbReference type="NCBI Taxonomy" id="173365"/>
    <lineage>
        <taxon>Bacteria</taxon>
        <taxon>Pseudomonadati</taxon>
        <taxon>Pseudomonadota</taxon>
        <taxon>Gammaproteobacteria</taxon>
        <taxon>Methylococcales</taxon>
        <taxon>Methylococcaceae</taxon>
        <taxon>Methylobacter</taxon>
    </lineage>
</organism>
<evidence type="ECO:0000313" key="9">
    <source>
        <dbReference type="Proteomes" id="UP000238071"/>
    </source>
</evidence>
<gene>
    <name evidence="8" type="ORF">B0F88_102246</name>
</gene>
<dbReference type="GO" id="GO:0016020">
    <property type="term" value="C:membrane"/>
    <property type="evidence" value="ECO:0007669"/>
    <property type="project" value="UniProtKB-SubCell"/>
</dbReference>
<keyword evidence="6" id="KW-0812">Transmembrane</keyword>
<comment type="subcellular location">
    <subcellularLocation>
        <location evidence="1">Membrane</location>
    </subcellularLocation>
</comment>
<proteinExistence type="predicted"/>
<dbReference type="PANTHER" id="PTHR24421:SF58">
    <property type="entry name" value="SIGNAL TRANSDUCTION HISTIDINE-PROTEIN KINASE_PHOSPHATASE UHPB"/>
    <property type="match status" value="1"/>
</dbReference>
<dbReference type="Proteomes" id="UP000238071">
    <property type="component" value="Unassembled WGS sequence"/>
</dbReference>
<evidence type="ECO:0000256" key="4">
    <source>
        <dbReference type="ARBA" id="ARBA00022777"/>
    </source>
</evidence>